<keyword evidence="3" id="KW-1185">Reference proteome</keyword>
<evidence type="ECO:0000313" key="3">
    <source>
        <dbReference type="Proteomes" id="UP000233766"/>
    </source>
</evidence>
<proteinExistence type="predicted"/>
<dbReference type="RefSeq" id="WP_101466027.1">
    <property type="nucleotide sequence ID" value="NZ_PJMW01000002.1"/>
</dbReference>
<dbReference type="EMBL" id="PJMW01000002">
    <property type="protein sequence ID" value="PKV80003.1"/>
    <property type="molecule type" value="Genomic_DNA"/>
</dbReference>
<keyword evidence="1" id="KW-0472">Membrane</keyword>
<comment type="caution">
    <text evidence="2">The sequence shown here is derived from an EMBL/GenBank/DDBJ whole genome shotgun (WGS) entry which is preliminary data.</text>
</comment>
<protein>
    <submittedName>
        <fullName evidence="2">Uncharacterized protein DUF4267</fullName>
    </submittedName>
</protein>
<feature type="transmembrane region" description="Helical" evidence="1">
    <location>
        <begin position="7"/>
        <end position="28"/>
    </location>
</feature>
<organism evidence="2 3">
    <name type="scientific">Nocardia fluminea</name>
    <dbReference type="NCBI Taxonomy" id="134984"/>
    <lineage>
        <taxon>Bacteria</taxon>
        <taxon>Bacillati</taxon>
        <taxon>Actinomycetota</taxon>
        <taxon>Actinomycetes</taxon>
        <taxon>Mycobacteriales</taxon>
        <taxon>Nocardiaceae</taxon>
        <taxon>Nocardia</taxon>
    </lineage>
</organism>
<evidence type="ECO:0000256" key="1">
    <source>
        <dbReference type="SAM" id="Phobius"/>
    </source>
</evidence>
<keyword evidence="1" id="KW-1133">Transmembrane helix</keyword>
<dbReference type="Pfam" id="PF14087">
    <property type="entry name" value="DUF4267"/>
    <property type="match status" value="1"/>
</dbReference>
<sequence length="138" mass="14194">MTTSRIATALSLLGGLFIIYVGINYLIVPETTAAGFGLPAVPEGDAVAFLNLKGVRDVVSGLVILGLLATKQRFALGVAMLATSLTPFGDMATVLSWHGSTATALGVHGFTAVLVALAGVLLLREGRVTATDRRLVTA</sequence>
<accession>A0A2N3VED2</accession>
<gene>
    <name evidence="2" type="ORF">ATK86_4419</name>
</gene>
<dbReference type="InterPro" id="IPR025363">
    <property type="entry name" value="DUF4267"/>
</dbReference>
<name>A0A2N3VED2_9NOCA</name>
<dbReference type="OrthoDB" id="119790at2"/>
<dbReference type="AlphaFoldDB" id="A0A2N3VED2"/>
<dbReference type="Proteomes" id="UP000233766">
    <property type="component" value="Unassembled WGS sequence"/>
</dbReference>
<evidence type="ECO:0000313" key="2">
    <source>
        <dbReference type="EMBL" id="PKV80003.1"/>
    </source>
</evidence>
<keyword evidence="1" id="KW-0812">Transmembrane</keyword>
<reference evidence="2 3" key="1">
    <citation type="submission" date="2017-12" db="EMBL/GenBank/DDBJ databases">
        <title>Sequencing the genomes of 1000 Actinobacteria strains.</title>
        <authorList>
            <person name="Klenk H.-P."/>
        </authorList>
    </citation>
    <scope>NUCLEOTIDE SEQUENCE [LARGE SCALE GENOMIC DNA]</scope>
    <source>
        <strain evidence="2 3">DSM 44489</strain>
    </source>
</reference>
<feature type="transmembrane region" description="Helical" evidence="1">
    <location>
        <begin position="103"/>
        <end position="123"/>
    </location>
</feature>